<keyword evidence="3 6" id="KW-0645">Protease</keyword>
<dbReference type="PANTHER" id="PTHR43330:SF8">
    <property type="entry name" value="METHIONINE AMINOPEPTIDASE 1D, MITOCHONDRIAL"/>
    <property type="match status" value="1"/>
</dbReference>
<feature type="domain" description="Peptidase M24" evidence="8">
    <location>
        <begin position="53"/>
        <end position="280"/>
    </location>
</feature>
<keyword evidence="4 6" id="KW-0479">Metal-binding</keyword>
<feature type="binding site" evidence="6">
    <location>
        <position position="147"/>
    </location>
    <ligand>
        <name>a divalent metal cation</name>
        <dbReference type="ChEBI" id="CHEBI:60240"/>
        <label>2</label>
        <note>catalytic</note>
    </ligand>
</feature>
<dbReference type="CDD" id="cd01086">
    <property type="entry name" value="MetAP1"/>
    <property type="match status" value="1"/>
</dbReference>
<dbReference type="EMBL" id="SLUN01000005">
    <property type="protein sequence ID" value="TCL73240.1"/>
    <property type="molecule type" value="Genomic_DNA"/>
</dbReference>
<dbReference type="RefSeq" id="WP_132013396.1">
    <property type="nucleotide sequence ID" value="NZ_SLUN01000005.1"/>
</dbReference>
<feature type="binding site" evidence="6">
    <location>
        <position position="210"/>
    </location>
    <ligand>
        <name>a divalent metal cation</name>
        <dbReference type="ChEBI" id="CHEBI:60240"/>
        <label>2</label>
        <note>catalytic</note>
    </ligand>
</feature>
<dbReference type="InterPro" id="IPR000994">
    <property type="entry name" value="Pept_M24"/>
</dbReference>
<dbReference type="HAMAP" id="MF_01974">
    <property type="entry name" value="MetAP_1"/>
    <property type="match status" value="1"/>
</dbReference>
<dbReference type="GO" id="GO:0070006">
    <property type="term" value="F:metalloaminopeptidase activity"/>
    <property type="evidence" value="ECO:0007669"/>
    <property type="project" value="UniProtKB-UniRule"/>
</dbReference>
<feature type="binding site" evidence="6">
    <location>
        <position position="147"/>
    </location>
    <ligand>
        <name>a divalent metal cation</name>
        <dbReference type="ChEBI" id="CHEBI:60240"/>
        <label>1</label>
    </ligand>
</feature>
<dbReference type="PRINTS" id="PR00599">
    <property type="entry name" value="MAPEPTIDASE"/>
</dbReference>
<comment type="cofactor">
    <cofactor evidence="6">
        <name>Co(2+)</name>
        <dbReference type="ChEBI" id="CHEBI:48828"/>
    </cofactor>
    <cofactor evidence="6">
        <name>Zn(2+)</name>
        <dbReference type="ChEBI" id="CHEBI:29105"/>
    </cofactor>
    <cofactor evidence="6">
        <name>Mn(2+)</name>
        <dbReference type="ChEBI" id="CHEBI:29035"/>
    </cofactor>
    <cofactor evidence="6">
        <name>Fe(2+)</name>
        <dbReference type="ChEBI" id="CHEBI:29033"/>
    </cofactor>
    <text evidence="6">Binds 2 divalent metal cations per subunit. Has a high-affinity and a low affinity metal-binding site. The true nature of the physiological cofactor is under debate. The enzyme is active with cobalt, zinc, manganese or divalent iron ions. Most likely, methionine aminopeptidases function as mononuclear Fe(2+)-metalloproteases under physiological conditions, and the catalytically relevant metal-binding site has been assigned to the histidine-containing high-affinity site.</text>
</comment>
<dbReference type="GO" id="GO:0004239">
    <property type="term" value="F:initiator methionyl aminopeptidase activity"/>
    <property type="evidence" value="ECO:0007669"/>
    <property type="project" value="UniProtKB-UniRule"/>
</dbReference>
<feature type="binding site" evidence="6">
    <location>
        <position position="136"/>
    </location>
    <ligand>
        <name>a divalent metal cation</name>
        <dbReference type="ChEBI" id="CHEBI:60240"/>
        <label>1</label>
    </ligand>
</feature>
<feature type="binding site" evidence="6">
    <location>
        <position position="274"/>
    </location>
    <ligand>
        <name>a divalent metal cation</name>
        <dbReference type="ChEBI" id="CHEBI:60240"/>
        <label>1</label>
    </ligand>
</feature>
<dbReference type="EC" id="3.4.11.18" evidence="6 7"/>
<feature type="binding site" evidence="6">
    <location>
        <position position="217"/>
    </location>
    <ligand>
        <name>substrate</name>
    </ligand>
</feature>
<evidence type="ECO:0000259" key="8">
    <source>
        <dbReference type="Pfam" id="PF00557"/>
    </source>
</evidence>
<dbReference type="GO" id="GO:0046872">
    <property type="term" value="F:metal ion binding"/>
    <property type="evidence" value="ECO:0007669"/>
    <property type="project" value="UniProtKB-UniRule"/>
</dbReference>
<comment type="similarity">
    <text evidence="6">Belongs to the peptidase M24A family. Methionine aminopeptidase type 1 subfamily.</text>
</comment>
<evidence type="ECO:0000256" key="4">
    <source>
        <dbReference type="ARBA" id="ARBA00022723"/>
    </source>
</evidence>
<evidence type="ECO:0000256" key="5">
    <source>
        <dbReference type="ARBA" id="ARBA00022801"/>
    </source>
</evidence>
<sequence length="288" mass="31498">MNTANEGEACWCGSGLAYAECHREIERKAEEYRKKGWLIPGRGMIKTPAQLAGIRESGRLTRRILDLVGAEIRPGVTTAALDRWVHRYTLEQGAYPAPLGYRGFPKSVCISVNEVICHGIPDERQVLREGDIVNIDVTTILNGFYADASRMYSVGAVSPAAARLVRVAKEAMERGIAQVKPFQPLDGIGNAIEPFVRSHGYSVVRDLGGHGVGLAFHEALHVDHFAKRSSGYLLLPGMVFTVEPMINAGGPDCRYLDDGWTVLTRDGALSAQWEHTVAVTRDGVEILT</sequence>
<feature type="binding site" evidence="6">
    <location>
        <position position="243"/>
    </location>
    <ligand>
        <name>a divalent metal cation</name>
        <dbReference type="ChEBI" id="CHEBI:60240"/>
        <label>2</label>
        <note>catalytic</note>
    </ligand>
</feature>
<name>A0A4R1S3M9_HYDET</name>
<evidence type="ECO:0000256" key="6">
    <source>
        <dbReference type="HAMAP-Rule" id="MF_01974"/>
    </source>
</evidence>
<reference evidence="9 10" key="1">
    <citation type="submission" date="2019-03" db="EMBL/GenBank/DDBJ databases">
        <title>Genomic Encyclopedia of Type Strains, Phase IV (KMG-IV): sequencing the most valuable type-strain genomes for metagenomic binning, comparative biology and taxonomic classification.</title>
        <authorList>
            <person name="Goeker M."/>
        </authorList>
    </citation>
    <scope>NUCLEOTIDE SEQUENCE [LARGE SCALE GENOMIC DNA]</scope>
    <source>
        <strain evidence="9 10">LX-B</strain>
    </source>
</reference>
<feature type="binding site" evidence="6">
    <location>
        <position position="118"/>
    </location>
    <ligand>
        <name>substrate</name>
    </ligand>
</feature>
<evidence type="ECO:0000256" key="1">
    <source>
        <dbReference type="ARBA" id="ARBA00002521"/>
    </source>
</evidence>
<protein>
    <recommendedName>
        <fullName evidence="6 7">Methionine aminopeptidase</fullName>
        <shortName evidence="6">MAP</shortName>
        <shortName evidence="6">MetAP</shortName>
        <ecNumber evidence="6 7">3.4.11.18</ecNumber>
    </recommendedName>
    <alternativeName>
        <fullName evidence="6">Peptidase M</fullName>
    </alternativeName>
</protein>
<comment type="catalytic activity">
    <reaction evidence="6 7">
        <text>Release of N-terminal amino acids, preferentially methionine, from peptides and arylamides.</text>
        <dbReference type="EC" id="3.4.11.18"/>
    </reaction>
</comment>
<dbReference type="Pfam" id="PF02810">
    <property type="entry name" value="SEC-C"/>
    <property type="match status" value="1"/>
</dbReference>
<dbReference type="Pfam" id="PF00557">
    <property type="entry name" value="Peptidase_M24"/>
    <property type="match status" value="1"/>
</dbReference>
<feature type="binding site" evidence="6">
    <location>
        <position position="274"/>
    </location>
    <ligand>
        <name>a divalent metal cation</name>
        <dbReference type="ChEBI" id="CHEBI:60240"/>
        <label>2</label>
        <note>catalytic</note>
    </ligand>
</feature>
<dbReference type="GO" id="GO:0006508">
    <property type="term" value="P:proteolysis"/>
    <property type="evidence" value="ECO:0007669"/>
    <property type="project" value="UniProtKB-KW"/>
</dbReference>
<dbReference type="InterPro" id="IPR002467">
    <property type="entry name" value="Pept_M24A_MAP1"/>
</dbReference>
<dbReference type="NCBIfam" id="TIGR00500">
    <property type="entry name" value="met_pdase_I"/>
    <property type="match status" value="1"/>
</dbReference>
<evidence type="ECO:0000313" key="10">
    <source>
        <dbReference type="Proteomes" id="UP000295008"/>
    </source>
</evidence>
<dbReference type="Gene3D" id="3.90.230.10">
    <property type="entry name" value="Creatinase/methionine aminopeptidase superfamily"/>
    <property type="match status" value="1"/>
</dbReference>
<keyword evidence="10" id="KW-1185">Reference proteome</keyword>
<evidence type="ECO:0000256" key="2">
    <source>
        <dbReference type="ARBA" id="ARBA00022438"/>
    </source>
</evidence>
<dbReference type="InterPro" id="IPR036005">
    <property type="entry name" value="Creatinase/aminopeptidase-like"/>
</dbReference>
<evidence type="ECO:0000256" key="7">
    <source>
        <dbReference type="RuleBase" id="RU003653"/>
    </source>
</evidence>
<evidence type="ECO:0000313" key="9">
    <source>
        <dbReference type="EMBL" id="TCL73240.1"/>
    </source>
</evidence>
<dbReference type="OrthoDB" id="9802055at2"/>
<comment type="subunit">
    <text evidence="6">Monomer.</text>
</comment>
<gene>
    <name evidence="6" type="primary">map</name>
    <name evidence="9" type="ORF">EDC14_1005102</name>
</gene>
<dbReference type="SUPFAM" id="SSF55920">
    <property type="entry name" value="Creatinase/aminopeptidase"/>
    <property type="match status" value="1"/>
</dbReference>
<dbReference type="InterPro" id="IPR004027">
    <property type="entry name" value="SEC_C_motif"/>
</dbReference>
<evidence type="ECO:0000256" key="3">
    <source>
        <dbReference type="ARBA" id="ARBA00022670"/>
    </source>
</evidence>
<dbReference type="AlphaFoldDB" id="A0A4R1S3M9"/>
<dbReference type="InterPro" id="IPR001714">
    <property type="entry name" value="Pept_M24_MAP"/>
</dbReference>
<keyword evidence="2 6" id="KW-0031">Aminopeptidase</keyword>
<proteinExistence type="inferred from homology"/>
<comment type="caution">
    <text evidence="9">The sequence shown here is derived from an EMBL/GenBank/DDBJ whole genome shotgun (WGS) entry which is preliminary data.</text>
</comment>
<dbReference type="Proteomes" id="UP000295008">
    <property type="component" value="Unassembled WGS sequence"/>
</dbReference>
<accession>A0A4R1S3M9</accession>
<comment type="function">
    <text evidence="1 6">Removes the N-terminal methionine from nascent proteins. The N-terminal methionine is often cleaved when the second residue in the primary sequence is small and uncharged (Met-Ala-, Cys, Gly, Pro, Ser, Thr, or Val). Requires deformylation of the N(alpha)-formylated initiator methionine before it can be hydrolyzed.</text>
</comment>
<dbReference type="PANTHER" id="PTHR43330">
    <property type="entry name" value="METHIONINE AMINOPEPTIDASE"/>
    <property type="match status" value="1"/>
</dbReference>
<keyword evidence="5 6" id="KW-0378">Hydrolase</keyword>
<organism evidence="9 10">
    <name type="scientific">Hydrogenispora ethanolica</name>
    <dbReference type="NCBI Taxonomy" id="1082276"/>
    <lineage>
        <taxon>Bacteria</taxon>
        <taxon>Bacillati</taxon>
        <taxon>Bacillota</taxon>
        <taxon>Hydrogenispora</taxon>
    </lineage>
</organism>